<reference evidence="1" key="1">
    <citation type="submission" date="2018-05" db="EMBL/GenBank/DDBJ databases">
        <authorList>
            <person name="Lanie J.A."/>
            <person name="Ng W.-L."/>
            <person name="Kazmierczak K.M."/>
            <person name="Andrzejewski T.M."/>
            <person name="Davidsen T.M."/>
            <person name="Wayne K.J."/>
            <person name="Tettelin H."/>
            <person name="Glass J.I."/>
            <person name="Rusch D."/>
            <person name="Podicherti R."/>
            <person name="Tsui H.-C.T."/>
            <person name="Winkler M.E."/>
        </authorList>
    </citation>
    <scope>NUCLEOTIDE SEQUENCE</scope>
</reference>
<gene>
    <name evidence="1" type="ORF">METZ01_LOCUS85010</name>
</gene>
<evidence type="ECO:0000313" key="1">
    <source>
        <dbReference type="EMBL" id="SVA32156.1"/>
    </source>
</evidence>
<dbReference type="PANTHER" id="PTHR42899">
    <property type="entry name" value="SPERMATOGENESIS-ASSOCIATED PROTEIN 20"/>
    <property type="match status" value="1"/>
</dbReference>
<dbReference type="Gene3D" id="1.50.10.10">
    <property type="match status" value="1"/>
</dbReference>
<feature type="non-terminal residue" evidence="1">
    <location>
        <position position="1"/>
    </location>
</feature>
<evidence type="ECO:0008006" key="2">
    <source>
        <dbReference type="Google" id="ProtNLM"/>
    </source>
</evidence>
<dbReference type="PANTHER" id="PTHR42899:SF1">
    <property type="entry name" value="SPERMATOGENESIS-ASSOCIATED PROTEIN 20"/>
    <property type="match status" value="1"/>
</dbReference>
<proteinExistence type="predicted"/>
<name>A0A381UVJ7_9ZZZZ</name>
<protein>
    <recommendedName>
        <fullName evidence="2">DUF255 domain-containing protein</fullName>
    </recommendedName>
</protein>
<sequence>GIYDQIGGGFARYSVDDKWLVPHFEKMLYDNAQLVTLYLHAYQMNKNPLFKKVIEETLGYVAREMTDPLGGFYSSSDADSEGVEGKFFVWTPDEFDMVLDDKDASLAKTYWRVTEEGNFEGANILNVPVDLESFAEEHRRNQEALEQDISRICAILLRERSKRVPPGIDDKILTSWNALMFKAFAEAGALFENPVWIDIAEKNARFLLSVMNDREGRLLHSYKAADNLSSEASDGPRILGYLDDHAYFVDGLITLYESTFDYFYIEAAQNLADHMIRRFWDQESEVFYDTSLEHSKLIVRPRDILDNAVPSGGSIAALSLLRLSSLTGESCYASKAESSIKSLVPQMRRAPLSVTSWISATDFLKTDSNQIVLLGNPGDPLLTEMLREVRSRYLPNLVLAGAKFHDPNDEKSPLLHGKAMLNGKPTAYVCKDYICKLPVGSPSELSDQLD</sequence>
<dbReference type="InterPro" id="IPR024705">
    <property type="entry name" value="Ssp411"/>
</dbReference>
<accession>A0A381UVJ7</accession>
<dbReference type="InterPro" id="IPR008928">
    <property type="entry name" value="6-hairpin_glycosidase_sf"/>
</dbReference>
<dbReference type="SUPFAM" id="SSF48208">
    <property type="entry name" value="Six-hairpin glycosidases"/>
    <property type="match status" value="1"/>
</dbReference>
<organism evidence="1">
    <name type="scientific">marine metagenome</name>
    <dbReference type="NCBI Taxonomy" id="408172"/>
    <lineage>
        <taxon>unclassified sequences</taxon>
        <taxon>metagenomes</taxon>
        <taxon>ecological metagenomes</taxon>
    </lineage>
</organism>
<dbReference type="GO" id="GO:0005975">
    <property type="term" value="P:carbohydrate metabolic process"/>
    <property type="evidence" value="ECO:0007669"/>
    <property type="project" value="InterPro"/>
</dbReference>
<dbReference type="InterPro" id="IPR012341">
    <property type="entry name" value="6hp_glycosidase-like_sf"/>
</dbReference>
<dbReference type="EMBL" id="UINC01007231">
    <property type="protein sequence ID" value="SVA32156.1"/>
    <property type="molecule type" value="Genomic_DNA"/>
</dbReference>
<dbReference type="AlphaFoldDB" id="A0A381UVJ7"/>